<evidence type="ECO:0000313" key="8">
    <source>
        <dbReference type="Proteomes" id="UP000197058"/>
    </source>
</evidence>
<feature type="transmembrane region" description="Helical" evidence="6">
    <location>
        <begin position="174"/>
        <end position="193"/>
    </location>
</feature>
<organism evidence="7 8">
    <name type="scientific">Mammaliicoccus sciuri</name>
    <name type="common">Staphylococcus sciuri</name>
    <dbReference type="NCBI Taxonomy" id="1296"/>
    <lineage>
        <taxon>Bacteria</taxon>
        <taxon>Bacillati</taxon>
        <taxon>Bacillota</taxon>
        <taxon>Bacilli</taxon>
        <taxon>Bacillales</taxon>
        <taxon>Staphylococcaceae</taxon>
        <taxon>Mammaliicoccus</taxon>
    </lineage>
</organism>
<dbReference type="Pfam" id="PF01810">
    <property type="entry name" value="LysE"/>
    <property type="match status" value="1"/>
</dbReference>
<evidence type="ECO:0000256" key="6">
    <source>
        <dbReference type="SAM" id="Phobius"/>
    </source>
</evidence>
<dbReference type="KEGG" id="sscu:CEP64_00530"/>
<comment type="subcellular location">
    <subcellularLocation>
        <location evidence="1">Cell membrane</location>
        <topology evidence="1">Multi-pass membrane protein</topology>
    </subcellularLocation>
</comment>
<evidence type="ECO:0000256" key="5">
    <source>
        <dbReference type="ARBA" id="ARBA00023136"/>
    </source>
</evidence>
<keyword evidence="3 6" id="KW-0812">Transmembrane</keyword>
<evidence type="ECO:0000256" key="2">
    <source>
        <dbReference type="ARBA" id="ARBA00022475"/>
    </source>
</evidence>
<feature type="transmembrane region" description="Helical" evidence="6">
    <location>
        <begin position="68"/>
        <end position="88"/>
    </location>
</feature>
<dbReference type="GO" id="GO:0005886">
    <property type="term" value="C:plasma membrane"/>
    <property type="evidence" value="ECO:0007669"/>
    <property type="project" value="UniProtKB-SubCell"/>
</dbReference>
<feature type="transmembrane region" description="Helical" evidence="6">
    <location>
        <begin position="109"/>
        <end position="131"/>
    </location>
</feature>
<dbReference type="AlphaFoldDB" id="A0AAI8DG52"/>
<gene>
    <name evidence="7" type="ORF">CEP64_00530</name>
</gene>
<keyword evidence="2" id="KW-1003">Cell membrane</keyword>
<keyword evidence="4 6" id="KW-1133">Transmembrane helix</keyword>
<dbReference type="Proteomes" id="UP000197058">
    <property type="component" value="Chromosome"/>
</dbReference>
<proteinExistence type="predicted"/>
<accession>A0AAI8DG52</accession>
<reference evidence="8" key="1">
    <citation type="submission" date="2017-06" db="EMBL/GenBank/DDBJ databases">
        <title>FDA dAtabase for Regulatory Grade micrObial Sequences (FDA-ARGOS): Supporting development and validation of Infectious Disease Dx tests.</title>
        <authorList>
            <person name="Goldberg B."/>
            <person name="Campos J."/>
            <person name="Tallon L."/>
            <person name="Sadzewicz L."/>
            <person name="Sengamalay N."/>
            <person name="Ott S."/>
            <person name="Godinez A."/>
            <person name="Nagaraj S."/>
            <person name="Vavikolanu K."/>
            <person name="Nadendla S."/>
            <person name="George J."/>
            <person name="Geyer C."/>
            <person name="Sichtig H."/>
        </authorList>
    </citation>
    <scope>NUCLEOTIDE SEQUENCE [LARGE SCALE GENOMIC DNA]</scope>
    <source>
        <strain evidence="8">FDAARGOS_285</strain>
    </source>
</reference>
<feature type="transmembrane region" description="Helical" evidence="6">
    <location>
        <begin position="137"/>
        <end position="162"/>
    </location>
</feature>
<dbReference type="PANTHER" id="PTHR30086">
    <property type="entry name" value="ARGININE EXPORTER PROTEIN ARGO"/>
    <property type="match status" value="1"/>
</dbReference>
<dbReference type="GO" id="GO:0015171">
    <property type="term" value="F:amino acid transmembrane transporter activity"/>
    <property type="evidence" value="ECO:0007669"/>
    <property type="project" value="TreeGrafter"/>
</dbReference>
<feature type="transmembrane region" description="Helical" evidence="6">
    <location>
        <begin position="39"/>
        <end position="62"/>
    </location>
</feature>
<sequence length="194" mass="21907">MTLLSMTIYAIVSSFTPGPNNIMSLYYSKQTGLRGTVRFCIGVALGFFLLLLVSNFFSSALYHLFPKIQLYMKIFGAIYLLYLAYKIGTSKGTDAQSFSNRYNNIKFGMLLQFVNPKGVIYALSVVAAFITPNYEHFSIQIILITYLALIGFLSSFSWSVFGSIFKKFINQHELAFNIIMALLLVYTAFSILFT</sequence>
<dbReference type="EMBL" id="CP022046">
    <property type="protein sequence ID" value="ASE33136.1"/>
    <property type="molecule type" value="Genomic_DNA"/>
</dbReference>
<dbReference type="RefSeq" id="WP_058592169.1">
    <property type="nucleotide sequence ID" value="NZ_CAJVGN010000001.1"/>
</dbReference>
<dbReference type="InterPro" id="IPR001123">
    <property type="entry name" value="LeuE-type"/>
</dbReference>
<evidence type="ECO:0000256" key="4">
    <source>
        <dbReference type="ARBA" id="ARBA00022989"/>
    </source>
</evidence>
<evidence type="ECO:0000256" key="3">
    <source>
        <dbReference type="ARBA" id="ARBA00022692"/>
    </source>
</evidence>
<dbReference type="PANTHER" id="PTHR30086:SF20">
    <property type="entry name" value="ARGININE EXPORTER PROTEIN ARGO-RELATED"/>
    <property type="match status" value="1"/>
</dbReference>
<name>A0AAI8DG52_MAMSC</name>
<keyword evidence="5 6" id="KW-0472">Membrane</keyword>
<evidence type="ECO:0000313" key="7">
    <source>
        <dbReference type="EMBL" id="ASE33136.1"/>
    </source>
</evidence>
<dbReference type="GO" id="GO:0033228">
    <property type="term" value="P:cysteine export across plasma membrane"/>
    <property type="evidence" value="ECO:0007669"/>
    <property type="project" value="TreeGrafter"/>
</dbReference>
<protein>
    <submittedName>
        <fullName evidence="7">Lysine transporter LysE</fullName>
    </submittedName>
</protein>
<evidence type="ECO:0000256" key="1">
    <source>
        <dbReference type="ARBA" id="ARBA00004651"/>
    </source>
</evidence>